<reference evidence="1 2" key="2">
    <citation type="journal article" date="2019" name="G3 (Bethesda)">
        <title>Hybrid Assembly of the Genome of the Entomopathogenic Nematode Steinernema carpocapsae Identifies the X-Chromosome.</title>
        <authorList>
            <person name="Serra L."/>
            <person name="Macchietto M."/>
            <person name="Macias-Munoz A."/>
            <person name="McGill C.J."/>
            <person name="Rodriguez I.M."/>
            <person name="Rodriguez B."/>
            <person name="Murad R."/>
            <person name="Mortazavi A."/>
        </authorList>
    </citation>
    <scope>NUCLEOTIDE SEQUENCE [LARGE SCALE GENOMIC DNA]</scope>
    <source>
        <strain evidence="1 2">ALL</strain>
    </source>
</reference>
<evidence type="ECO:0000313" key="2">
    <source>
        <dbReference type="Proteomes" id="UP000298663"/>
    </source>
</evidence>
<dbReference type="OrthoDB" id="10249920at2759"/>
<name>A0A4U5LWL6_STECR</name>
<evidence type="ECO:0000313" key="1">
    <source>
        <dbReference type="EMBL" id="TKR60577.1"/>
    </source>
</evidence>
<accession>A0A4U5LWL6</accession>
<dbReference type="AlphaFoldDB" id="A0A4U5LWL6"/>
<dbReference type="Proteomes" id="UP000298663">
    <property type="component" value="Unassembled WGS sequence"/>
</dbReference>
<keyword evidence="2" id="KW-1185">Reference proteome</keyword>
<gene>
    <name evidence="1" type="ORF">L596_027804</name>
</gene>
<sequence length="88" mass="10276">MSSKAPEFISGVSFAEAIQSLYVKPTRMFFNRRGKNVVWDLAFAHDRISVWPCCCTTKRRMRSCWLNSSVQPFLCPKSDVWLKTRTRI</sequence>
<proteinExistence type="predicted"/>
<reference evidence="1 2" key="1">
    <citation type="journal article" date="2015" name="Genome Biol.">
        <title>Comparative genomics of Steinernema reveals deeply conserved gene regulatory networks.</title>
        <authorList>
            <person name="Dillman A.R."/>
            <person name="Macchietto M."/>
            <person name="Porter C.F."/>
            <person name="Rogers A."/>
            <person name="Williams B."/>
            <person name="Antoshechkin I."/>
            <person name="Lee M.M."/>
            <person name="Goodwin Z."/>
            <person name="Lu X."/>
            <person name="Lewis E.E."/>
            <person name="Goodrich-Blair H."/>
            <person name="Stock S.P."/>
            <person name="Adams B.J."/>
            <person name="Sternberg P.W."/>
            <person name="Mortazavi A."/>
        </authorList>
    </citation>
    <scope>NUCLEOTIDE SEQUENCE [LARGE SCALE GENOMIC DNA]</scope>
    <source>
        <strain evidence="1 2">ALL</strain>
    </source>
</reference>
<organism evidence="1 2">
    <name type="scientific">Steinernema carpocapsae</name>
    <name type="common">Entomopathogenic nematode</name>
    <dbReference type="NCBI Taxonomy" id="34508"/>
    <lineage>
        <taxon>Eukaryota</taxon>
        <taxon>Metazoa</taxon>
        <taxon>Ecdysozoa</taxon>
        <taxon>Nematoda</taxon>
        <taxon>Chromadorea</taxon>
        <taxon>Rhabditida</taxon>
        <taxon>Tylenchina</taxon>
        <taxon>Panagrolaimomorpha</taxon>
        <taxon>Strongyloidoidea</taxon>
        <taxon>Steinernematidae</taxon>
        <taxon>Steinernema</taxon>
    </lineage>
</organism>
<comment type="caution">
    <text evidence="1">The sequence shown here is derived from an EMBL/GenBank/DDBJ whole genome shotgun (WGS) entry which is preliminary data.</text>
</comment>
<dbReference type="EMBL" id="AZBU02000011">
    <property type="protein sequence ID" value="TKR60577.1"/>
    <property type="molecule type" value="Genomic_DNA"/>
</dbReference>
<protein>
    <submittedName>
        <fullName evidence="1">Uncharacterized protein</fullName>
    </submittedName>
</protein>